<dbReference type="AlphaFoldDB" id="A0A644SWG5"/>
<dbReference type="CDD" id="cd00293">
    <property type="entry name" value="USP-like"/>
    <property type="match status" value="1"/>
</dbReference>
<dbReference type="SUPFAM" id="SSF52402">
    <property type="entry name" value="Adenine nucleotide alpha hydrolases-like"/>
    <property type="match status" value="1"/>
</dbReference>
<comment type="similarity">
    <text evidence="1">Belongs to the universal stress protein A family.</text>
</comment>
<proteinExistence type="inferred from homology"/>
<accession>A0A644SWG5</accession>
<dbReference type="PRINTS" id="PR01438">
    <property type="entry name" value="UNVRSLSTRESS"/>
</dbReference>
<sequence>MYKKILLPTDGSKFAEKAEKHALFLAEASGAEIVALSVVETSFSIGLPSDDTIFQINQLLKKETEKNLQKVEKMKDETNSDVKITLKVDEGSPAEVILETIEKENIDLVVMGSSGKTGFDRFIMGSVAEKVVKAAECSVLVVY</sequence>
<comment type="caution">
    <text evidence="3">The sequence shown here is derived from an EMBL/GenBank/DDBJ whole genome shotgun (WGS) entry which is preliminary data.</text>
</comment>
<dbReference type="InterPro" id="IPR006015">
    <property type="entry name" value="Universal_stress_UspA"/>
</dbReference>
<evidence type="ECO:0000313" key="3">
    <source>
        <dbReference type="EMBL" id="MPL58022.1"/>
    </source>
</evidence>
<dbReference type="EMBL" id="VSSQ01000006">
    <property type="protein sequence ID" value="MPL58022.1"/>
    <property type="molecule type" value="Genomic_DNA"/>
</dbReference>
<dbReference type="PANTHER" id="PTHR46268:SF6">
    <property type="entry name" value="UNIVERSAL STRESS PROTEIN UP12"/>
    <property type="match status" value="1"/>
</dbReference>
<organism evidence="3">
    <name type="scientific">bioreactor metagenome</name>
    <dbReference type="NCBI Taxonomy" id="1076179"/>
    <lineage>
        <taxon>unclassified sequences</taxon>
        <taxon>metagenomes</taxon>
        <taxon>ecological metagenomes</taxon>
    </lineage>
</organism>
<dbReference type="InterPro" id="IPR006016">
    <property type="entry name" value="UspA"/>
</dbReference>
<dbReference type="Gene3D" id="3.40.50.620">
    <property type="entry name" value="HUPs"/>
    <property type="match status" value="1"/>
</dbReference>
<dbReference type="Pfam" id="PF00582">
    <property type="entry name" value="Usp"/>
    <property type="match status" value="1"/>
</dbReference>
<protein>
    <submittedName>
        <fullName evidence="3">TRAP-T-associated universal stress protein TeaD</fullName>
    </submittedName>
</protein>
<gene>
    <name evidence="3" type="primary">teaD_1</name>
    <name evidence="3" type="ORF">SDC9_03547</name>
</gene>
<name>A0A644SWG5_9ZZZZ</name>
<dbReference type="InterPro" id="IPR014729">
    <property type="entry name" value="Rossmann-like_a/b/a_fold"/>
</dbReference>
<reference evidence="3" key="1">
    <citation type="submission" date="2019-08" db="EMBL/GenBank/DDBJ databases">
        <authorList>
            <person name="Kucharzyk K."/>
            <person name="Murdoch R.W."/>
            <person name="Higgins S."/>
            <person name="Loffler F."/>
        </authorList>
    </citation>
    <scope>NUCLEOTIDE SEQUENCE</scope>
</reference>
<dbReference type="PANTHER" id="PTHR46268">
    <property type="entry name" value="STRESS RESPONSE PROTEIN NHAX"/>
    <property type="match status" value="1"/>
</dbReference>
<feature type="domain" description="UspA" evidence="2">
    <location>
        <begin position="1"/>
        <end position="142"/>
    </location>
</feature>
<evidence type="ECO:0000256" key="1">
    <source>
        <dbReference type="ARBA" id="ARBA00008791"/>
    </source>
</evidence>
<evidence type="ECO:0000259" key="2">
    <source>
        <dbReference type="Pfam" id="PF00582"/>
    </source>
</evidence>
<dbReference type="PIRSF" id="PIRSF006276">
    <property type="entry name" value="UspA"/>
    <property type="match status" value="1"/>
</dbReference>